<proteinExistence type="predicted"/>
<protein>
    <recommendedName>
        <fullName evidence="3">Outer membrane protein beta-barrel domain-containing protein</fullName>
    </recommendedName>
</protein>
<dbReference type="SUPFAM" id="SSF56925">
    <property type="entry name" value="OMPA-like"/>
    <property type="match status" value="1"/>
</dbReference>
<comment type="caution">
    <text evidence="1">The sequence shown here is derived from an EMBL/GenBank/DDBJ whole genome shotgun (WGS) entry which is preliminary data.</text>
</comment>
<dbReference type="Gene3D" id="2.40.160.20">
    <property type="match status" value="1"/>
</dbReference>
<dbReference type="RefSeq" id="WP_135282687.1">
    <property type="nucleotide sequence ID" value="NZ_SRIO01000021.1"/>
</dbReference>
<sequence>MEFVNMDDRRIMKDVFQISDPRAPVSRSRWGWSSMIAAAVFAVGLGPVSTADAAGPRAGEFYVQLGGGVFGPKFNLAEDAQVERVDGPQETSTLSIGRFIDIQLSGDTGESREERPENVDVIAFGGSLGYKFTDRIGAEIDLDIIFPEIQINDVGAGDVIGGDNNAGEVNVLQPGILPVAVSAIYTFSPESLVSPYIGLGPLIGNFREGRAWMDSGDLLKVQGSMKIGIVGKVGVLLTVSQASYLFVEGRYGYIDSPEVRDRQGEEVKVDSFEMISVKGGVGFNF</sequence>
<keyword evidence="2" id="KW-1185">Reference proteome</keyword>
<dbReference type="EMBL" id="SRIO01000021">
    <property type="protein sequence ID" value="TFZ81502.1"/>
    <property type="molecule type" value="Genomic_DNA"/>
</dbReference>
<dbReference type="OrthoDB" id="9807574at2"/>
<name>A0A4Z0F5G9_9GAMM</name>
<gene>
    <name evidence="1" type="ORF">E4680_12155</name>
</gene>
<dbReference type="AlphaFoldDB" id="A0A4Z0F5G9"/>
<reference evidence="1 2" key="1">
    <citation type="journal article" date="2019" name="ISME J.">
        <title>Candidatus Macondimonas diazotrophica, a novel gammaproteobacterial genus dominating crude-oil-contaminated coastal sediments.</title>
        <authorList>
            <person name="Karthikeyan S."/>
            <person name="Konstantinidis K."/>
        </authorList>
    </citation>
    <scope>NUCLEOTIDE SEQUENCE [LARGE SCALE GENOMIC DNA]</scope>
    <source>
        <strain evidence="1 2">KTK01</strain>
    </source>
</reference>
<evidence type="ECO:0000313" key="1">
    <source>
        <dbReference type="EMBL" id="TFZ81502.1"/>
    </source>
</evidence>
<dbReference type="GO" id="GO:0019867">
    <property type="term" value="C:outer membrane"/>
    <property type="evidence" value="ECO:0007669"/>
    <property type="project" value="InterPro"/>
</dbReference>
<evidence type="ECO:0000313" key="2">
    <source>
        <dbReference type="Proteomes" id="UP000297890"/>
    </source>
</evidence>
<evidence type="ECO:0008006" key="3">
    <source>
        <dbReference type="Google" id="ProtNLM"/>
    </source>
</evidence>
<dbReference type="Pfam" id="PF03922">
    <property type="entry name" value="OmpW"/>
    <property type="match status" value="1"/>
</dbReference>
<dbReference type="Proteomes" id="UP000297890">
    <property type="component" value="Unassembled WGS sequence"/>
</dbReference>
<dbReference type="InterPro" id="IPR011250">
    <property type="entry name" value="OMP/PagP_B-barrel"/>
</dbReference>
<accession>A0A4Z0F5G9</accession>
<organism evidence="1 2">
    <name type="scientific">Candidatus Macondimonas diazotrophica</name>
    <dbReference type="NCBI Taxonomy" id="2305248"/>
    <lineage>
        <taxon>Bacteria</taxon>
        <taxon>Pseudomonadati</taxon>
        <taxon>Pseudomonadota</taxon>
        <taxon>Gammaproteobacteria</taxon>
        <taxon>Chromatiales</taxon>
        <taxon>Ectothiorhodospiraceae</taxon>
        <taxon>Candidatus Macondimonas</taxon>
    </lineage>
</organism>
<dbReference type="InterPro" id="IPR005618">
    <property type="entry name" value="OMPW"/>
</dbReference>